<dbReference type="EMBL" id="ABEU02000015">
    <property type="protein sequence ID" value="PNR39002.1"/>
    <property type="molecule type" value="Genomic_DNA"/>
</dbReference>
<dbReference type="Gramene" id="Pp3c15_4130V3.1">
    <property type="protein sequence ID" value="Pp3c15_4130V3.1"/>
    <property type="gene ID" value="Pp3c15_4130"/>
</dbReference>
<accession>A0A2K1JBU0</accession>
<reference evidence="3" key="3">
    <citation type="submission" date="2020-12" db="UniProtKB">
        <authorList>
            <consortium name="EnsemblPlants"/>
        </authorList>
    </citation>
    <scope>IDENTIFICATION</scope>
</reference>
<keyword evidence="1" id="KW-0812">Transmembrane</keyword>
<reference evidence="2 4" key="1">
    <citation type="journal article" date="2008" name="Science">
        <title>The Physcomitrella genome reveals evolutionary insights into the conquest of land by plants.</title>
        <authorList>
            <person name="Rensing S."/>
            <person name="Lang D."/>
            <person name="Zimmer A."/>
            <person name="Terry A."/>
            <person name="Salamov A."/>
            <person name="Shapiro H."/>
            <person name="Nishiyama T."/>
            <person name="Perroud P.-F."/>
            <person name="Lindquist E."/>
            <person name="Kamisugi Y."/>
            <person name="Tanahashi T."/>
            <person name="Sakakibara K."/>
            <person name="Fujita T."/>
            <person name="Oishi K."/>
            <person name="Shin-I T."/>
            <person name="Kuroki Y."/>
            <person name="Toyoda A."/>
            <person name="Suzuki Y."/>
            <person name="Hashimoto A."/>
            <person name="Yamaguchi K."/>
            <person name="Sugano A."/>
            <person name="Kohara Y."/>
            <person name="Fujiyama A."/>
            <person name="Anterola A."/>
            <person name="Aoki S."/>
            <person name="Ashton N."/>
            <person name="Barbazuk W.B."/>
            <person name="Barker E."/>
            <person name="Bennetzen J."/>
            <person name="Bezanilla M."/>
            <person name="Blankenship R."/>
            <person name="Cho S.H."/>
            <person name="Dutcher S."/>
            <person name="Estelle M."/>
            <person name="Fawcett J.A."/>
            <person name="Gundlach H."/>
            <person name="Hanada K."/>
            <person name="Heyl A."/>
            <person name="Hicks K.A."/>
            <person name="Hugh J."/>
            <person name="Lohr M."/>
            <person name="Mayer K."/>
            <person name="Melkozernov A."/>
            <person name="Murata T."/>
            <person name="Nelson D."/>
            <person name="Pils B."/>
            <person name="Prigge M."/>
            <person name="Reiss B."/>
            <person name="Renner T."/>
            <person name="Rombauts S."/>
            <person name="Rushton P."/>
            <person name="Sanderfoot A."/>
            <person name="Schween G."/>
            <person name="Shiu S.-H."/>
            <person name="Stueber K."/>
            <person name="Theodoulou F.L."/>
            <person name="Tu H."/>
            <person name="Van de Peer Y."/>
            <person name="Verrier P.J."/>
            <person name="Waters E."/>
            <person name="Wood A."/>
            <person name="Yang L."/>
            <person name="Cove D."/>
            <person name="Cuming A."/>
            <person name="Hasebe M."/>
            <person name="Lucas S."/>
            <person name="Mishler D.B."/>
            <person name="Reski R."/>
            <person name="Grigoriev I."/>
            <person name="Quatrano R.S."/>
            <person name="Boore J.L."/>
        </authorList>
    </citation>
    <scope>NUCLEOTIDE SEQUENCE [LARGE SCALE GENOMIC DNA]</scope>
    <source>
        <strain evidence="3 4">cv. Gransden 2004</strain>
    </source>
</reference>
<dbReference type="AlphaFoldDB" id="A0A2K1JBU0"/>
<evidence type="ECO:0000313" key="4">
    <source>
        <dbReference type="Proteomes" id="UP000006727"/>
    </source>
</evidence>
<protein>
    <submittedName>
        <fullName evidence="2 3">Uncharacterized protein</fullName>
    </submittedName>
</protein>
<organism evidence="2">
    <name type="scientific">Physcomitrium patens</name>
    <name type="common">Spreading-leaved earth moss</name>
    <name type="synonym">Physcomitrella patens</name>
    <dbReference type="NCBI Taxonomy" id="3218"/>
    <lineage>
        <taxon>Eukaryota</taxon>
        <taxon>Viridiplantae</taxon>
        <taxon>Streptophyta</taxon>
        <taxon>Embryophyta</taxon>
        <taxon>Bryophyta</taxon>
        <taxon>Bryophytina</taxon>
        <taxon>Bryopsida</taxon>
        <taxon>Funariidae</taxon>
        <taxon>Funariales</taxon>
        <taxon>Funariaceae</taxon>
        <taxon>Physcomitrium</taxon>
    </lineage>
</organism>
<evidence type="ECO:0000256" key="1">
    <source>
        <dbReference type="SAM" id="Phobius"/>
    </source>
</evidence>
<evidence type="ECO:0000313" key="2">
    <source>
        <dbReference type="EMBL" id="PNR39002.1"/>
    </source>
</evidence>
<proteinExistence type="predicted"/>
<evidence type="ECO:0000313" key="3">
    <source>
        <dbReference type="EnsemblPlants" id="Pp3c15_4130V3.1"/>
    </source>
</evidence>
<dbReference type="EnsemblPlants" id="Pp3c15_4130V3.5">
    <property type="protein sequence ID" value="Pp3c15_4130V3.5"/>
    <property type="gene ID" value="Pp3c15_4130"/>
</dbReference>
<sequence>MDTIKVCVSNLWALQERRYSVVYLTVTRFVRTVMRLILRSTPRYFWWYSTSFRLSFFYACGLLLLRSILCILFLLYPVENVGRGWRI</sequence>
<dbReference type="EnsemblPlants" id="Pp3c15_4130V3.1">
    <property type="protein sequence ID" value="Pp3c15_4130V3.1"/>
    <property type="gene ID" value="Pp3c15_4130"/>
</dbReference>
<dbReference type="Gramene" id="Pp3c15_4130V3.5">
    <property type="protein sequence ID" value="Pp3c15_4130V3.5"/>
    <property type="gene ID" value="Pp3c15_4130"/>
</dbReference>
<dbReference type="Proteomes" id="UP000006727">
    <property type="component" value="Chromosome 15"/>
</dbReference>
<keyword evidence="1" id="KW-0472">Membrane</keyword>
<keyword evidence="4" id="KW-1185">Reference proteome</keyword>
<keyword evidence="1" id="KW-1133">Transmembrane helix</keyword>
<feature type="transmembrane region" description="Helical" evidence="1">
    <location>
        <begin position="56"/>
        <end position="76"/>
    </location>
</feature>
<name>A0A2K1JBU0_PHYPA</name>
<reference evidence="2 4" key="2">
    <citation type="journal article" date="2018" name="Plant J.">
        <title>The Physcomitrella patens chromosome-scale assembly reveals moss genome structure and evolution.</title>
        <authorList>
            <person name="Lang D."/>
            <person name="Ullrich K.K."/>
            <person name="Murat F."/>
            <person name="Fuchs J."/>
            <person name="Jenkins J."/>
            <person name="Haas F.B."/>
            <person name="Piednoel M."/>
            <person name="Gundlach H."/>
            <person name="Van Bel M."/>
            <person name="Meyberg R."/>
            <person name="Vives C."/>
            <person name="Morata J."/>
            <person name="Symeonidi A."/>
            <person name="Hiss M."/>
            <person name="Muchero W."/>
            <person name="Kamisugi Y."/>
            <person name="Saleh O."/>
            <person name="Blanc G."/>
            <person name="Decker E.L."/>
            <person name="van Gessel N."/>
            <person name="Grimwood J."/>
            <person name="Hayes R.D."/>
            <person name="Graham S.W."/>
            <person name="Gunter L.E."/>
            <person name="McDaniel S.F."/>
            <person name="Hoernstein S.N.W."/>
            <person name="Larsson A."/>
            <person name="Li F.W."/>
            <person name="Perroud P.F."/>
            <person name="Phillips J."/>
            <person name="Ranjan P."/>
            <person name="Rokshar D.S."/>
            <person name="Rothfels C.J."/>
            <person name="Schneider L."/>
            <person name="Shu S."/>
            <person name="Stevenson D.W."/>
            <person name="Thummler F."/>
            <person name="Tillich M."/>
            <person name="Villarreal Aguilar J.C."/>
            <person name="Widiez T."/>
            <person name="Wong G.K."/>
            <person name="Wymore A."/>
            <person name="Zhang Y."/>
            <person name="Zimmer A.D."/>
            <person name="Quatrano R.S."/>
            <person name="Mayer K.F.X."/>
            <person name="Goodstein D."/>
            <person name="Casacuberta J.M."/>
            <person name="Vandepoele K."/>
            <person name="Reski R."/>
            <person name="Cuming A.C."/>
            <person name="Tuskan G.A."/>
            <person name="Maumus F."/>
            <person name="Salse J."/>
            <person name="Schmutz J."/>
            <person name="Rensing S.A."/>
        </authorList>
    </citation>
    <scope>NUCLEOTIDE SEQUENCE [LARGE SCALE GENOMIC DNA]</scope>
    <source>
        <strain evidence="3 4">cv. Gransden 2004</strain>
    </source>
</reference>
<gene>
    <name evidence="2" type="ORF">PHYPA_019280</name>
</gene>